<evidence type="ECO:0000259" key="3">
    <source>
        <dbReference type="Pfam" id="PF19187"/>
    </source>
</evidence>
<dbReference type="Pfam" id="PF13280">
    <property type="entry name" value="WYL"/>
    <property type="match status" value="1"/>
</dbReference>
<dbReference type="InterPro" id="IPR051534">
    <property type="entry name" value="CBASS_pafABC_assoc_protein"/>
</dbReference>
<dbReference type="InterPro" id="IPR026881">
    <property type="entry name" value="WYL_dom"/>
</dbReference>
<feature type="region of interest" description="Disordered" evidence="1">
    <location>
        <begin position="208"/>
        <end position="228"/>
    </location>
</feature>
<evidence type="ECO:0000313" key="5">
    <source>
        <dbReference type="EMBL" id="PFG16523.1"/>
    </source>
</evidence>
<dbReference type="OrthoDB" id="5174471at2"/>
<name>A0A2A9CQ47_9ACTN</name>
<dbReference type="EMBL" id="PDJC01000001">
    <property type="protein sequence ID" value="PFG16523.1"/>
    <property type="molecule type" value="Genomic_DNA"/>
</dbReference>
<keyword evidence="6" id="KW-1185">Reference proteome</keyword>
<dbReference type="GO" id="GO:0000502">
    <property type="term" value="C:proteasome complex"/>
    <property type="evidence" value="ECO:0007669"/>
    <property type="project" value="UniProtKB-KW"/>
</dbReference>
<dbReference type="PROSITE" id="PS52050">
    <property type="entry name" value="WYL"/>
    <property type="match status" value="1"/>
</dbReference>
<feature type="domain" description="WYL" evidence="2">
    <location>
        <begin position="145"/>
        <end position="209"/>
    </location>
</feature>
<dbReference type="InterPro" id="IPR028349">
    <property type="entry name" value="PafC-like"/>
</dbReference>
<dbReference type="PANTHER" id="PTHR34580">
    <property type="match status" value="1"/>
</dbReference>
<reference evidence="5 6" key="1">
    <citation type="submission" date="2017-10" db="EMBL/GenBank/DDBJ databases">
        <title>Sequencing the genomes of 1000 actinobacteria strains.</title>
        <authorList>
            <person name="Klenk H.-P."/>
        </authorList>
    </citation>
    <scope>NUCLEOTIDE SEQUENCE [LARGE SCALE GENOMIC DNA]</scope>
    <source>
        <strain evidence="5 6">DSM 15597</strain>
    </source>
</reference>
<proteinExistence type="predicted"/>
<protein>
    <submittedName>
        <fullName evidence="5">Proteasome accessory factor C</fullName>
    </submittedName>
</protein>
<dbReference type="InterPro" id="IPR043839">
    <property type="entry name" value="PafC_HTH"/>
</dbReference>
<sequence length="314" mass="33897">MTSADQVSRLLALVPYLQHHPDAELEATAEVFGVSSRQLIADLNVLWYCGLPGGGPGDLIEIDMDAVTDSGRIRLSNADYLDRPMRFTPDEALSLVVALRTVRELAPASAAPGIDSALAKLEQATGTVAVTTKVAVASGSAELRDLLAQAISESVLVKLEYTDAGQELSTPVVAPVRLIVRDGFGYLQAWSLDRQAWRTYRLDRISSAEPTAQPAPALPEPPEFGPGWLEQRPEAAEVTLRLRTEAAWVAEYYPIRHVRRGEDWLEVDLLVADPGWLRSLLLRLGRAVLSIQPEQAGDAAAEAAAEALGAYQAG</sequence>
<dbReference type="InterPro" id="IPR057727">
    <property type="entry name" value="WCX_dom"/>
</dbReference>
<evidence type="ECO:0000256" key="1">
    <source>
        <dbReference type="SAM" id="MobiDB-lite"/>
    </source>
</evidence>
<comment type="caution">
    <text evidence="5">The sequence shown here is derived from an EMBL/GenBank/DDBJ whole genome shotgun (WGS) entry which is preliminary data.</text>
</comment>
<dbReference type="PIRSF" id="PIRSF016838">
    <property type="entry name" value="PafC"/>
    <property type="match status" value="1"/>
</dbReference>
<dbReference type="Proteomes" id="UP000226079">
    <property type="component" value="Unassembled WGS sequence"/>
</dbReference>
<evidence type="ECO:0000313" key="6">
    <source>
        <dbReference type="Proteomes" id="UP000226079"/>
    </source>
</evidence>
<feature type="domain" description="PafC HTH" evidence="3">
    <location>
        <begin position="5"/>
        <end position="123"/>
    </location>
</feature>
<dbReference type="AlphaFoldDB" id="A0A2A9CQ47"/>
<dbReference type="RefSeq" id="WP_098460051.1">
    <property type="nucleotide sequence ID" value="NZ_PDJC01000001.1"/>
</dbReference>
<dbReference type="Pfam" id="PF25583">
    <property type="entry name" value="WCX"/>
    <property type="match status" value="1"/>
</dbReference>
<evidence type="ECO:0000259" key="2">
    <source>
        <dbReference type="Pfam" id="PF13280"/>
    </source>
</evidence>
<gene>
    <name evidence="5" type="ORF">ATK74_1068</name>
</gene>
<evidence type="ECO:0000259" key="4">
    <source>
        <dbReference type="Pfam" id="PF25583"/>
    </source>
</evidence>
<keyword evidence="5" id="KW-0647">Proteasome</keyword>
<accession>A0A2A9CQ47</accession>
<dbReference type="PANTHER" id="PTHR34580:SF1">
    <property type="entry name" value="PROTEIN PAFC"/>
    <property type="match status" value="1"/>
</dbReference>
<feature type="domain" description="WCX" evidence="4">
    <location>
        <begin position="236"/>
        <end position="308"/>
    </location>
</feature>
<dbReference type="Pfam" id="PF19187">
    <property type="entry name" value="HTH_PafC"/>
    <property type="match status" value="1"/>
</dbReference>
<organism evidence="5 6">
    <name type="scientific">Propionicimonas paludicola</name>
    <dbReference type="NCBI Taxonomy" id="185243"/>
    <lineage>
        <taxon>Bacteria</taxon>
        <taxon>Bacillati</taxon>
        <taxon>Actinomycetota</taxon>
        <taxon>Actinomycetes</taxon>
        <taxon>Propionibacteriales</taxon>
        <taxon>Nocardioidaceae</taxon>
        <taxon>Propionicimonas</taxon>
    </lineage>
</organism>